<keyword evidence="2" id="KW-1185">Reference proteome</keyword>
<sequence length="85" mass="9781">MMLERVSSDPTQSRLHAETIATLIAAPVTKAKFSDREEIIEICREEWEEQQQFSFSQERLEQKIEDAWSGGRVLSALSAGRKSRR</sequence>
<dbReference type="Proteomes" id="UP000184096">
    <property type="component" value="Chromosome I"/>
</dbReference>
<organism evidence="1 2">
    <name type="scientific">Bradyrhizobium erythrophlei</name>
    <dbReference type="NCBI Taxonomy" id="1437360"/>
    <lineage>
        <taxon>Bacteria</taxon>
        <taxon>Pseudomonadati</taxon>
        <taxon>Pseudomonadota</taxon>
        <taxon>Alphaproteobacteria</taxon>
        <taxon>Hyphomicrobiales</taxon>
        <taxon>Nitrobacteraceae</taxon>
        <taxon>Bradyrhizobium</taxon>
    </lineage>
</organism>
<evidence type="ECO:0000313" key="2">
    <source>
        <dbReference type="Proteomes" id="UP000184096"/>
    </source>
</evidence>
<accession>A0A1M7UMC3</accession>
<evidence type="ECO:0000313" key="1">
    <source>
        <dbReference type="EMBL" id="SHN84056.1"/>
    </source>
</evidence>
<protein>
    <submittedName>
        <fullName evidence="1">Uncharacterized protein</fullName>
    </submittedName>
</protein>
<gene>
    <name evidence="1" type="ORF">SAMN05444170_5765</name>
</gene>
<dbReference type="RefSeq" id="WP_072823089.1">
    <property type="nucleotide sequence ID" value="NZ_LT670849.1"/>
</dbReference>
<dbReference type="AlphaFoldDB" id="A0A1M7UMC3"/>
<reference evidence="2" key="1">
    <citation type="submission" date="2016-11" db="EMBL/GenBank/DDBJ databases">
        <authorList>
            <person name="Varghese N."/>
            <person name="Submissions S."/>
        </authorList>
    </citation>
    <scope>NUCLEOTIDE SEQUENCE [LARGE SCALE GENOMIC DNA]</scope>
    <source>
        <strain evidence="2">GAS401</strain>
    </source>
</reference>
<proteinExistence type="predicted"/>
<dbReference type="EMBL" id="LT670849">
    <property type="protein sequence ID" value="SHN84056.1"/>
    <property type="molecule type" value="Genomic_DNA"/>
</dbReference>
<name>A0A1M7UMC3_9BRAD</name>